<reference evidence="2 3" key="1">
    <citation type="submission" date="2023-03" db="EMBL/GenBank/DDBJ databases">
        <title>Draft genome sequence of type strain Streptomyces ferralitis JCM 14344.</title>
        <authorList>
            <person name="Klaysubun C."/>
            <person name="Duangmal K."/>
        </authorList>
    </citation>
    <scope>NUCLEOTIDE SEQUENCE [LARGE SCALE GENOMIC DNA]</scope>
    <source>
        <strain evidence="2 3">JCM 14344</strain>
    </source>
</reference>
<accession>A0ABT5ZAR8</accession>
<name>A0ABT5ZAR8_9ACTN</name>
<sequence>MIRIPLRRPRPPEPETTGDVHALGTRLAGQIDTTLDPRSFRTDPEPVTPRQIQARVLTLFDQALATTRQIAELADAAKASAVPDHTLSALFDASAACQETLAPLIDAAMSTCPLPNEQ</sequence>
<dbReference type="RefSeq" id="WP_275822031.1">
    <property type="nucleotide sequence ID" value="NZ_BAAANM010000041.1"/>
</dbReference>
<keyword evidence="3" id="KW-1185">Reference proteome</keyword>
<feature type="region of interest" description="Disordered" evidence="1">
    <location>
        <begin position="1"/>
        <end position="21"/>
    </location>
</feature>
<dbReference type="EMBL" id="JARHTQ010000043">
    <property type="protein sequence ID" value="MDF2260932.1"/>
    <property type="molecule type" value="Genomic_DNA"/>
</dbReference>
<comment type="caution">
    <text evidence="2">The sequence shown here is derived from an EMBL/GenBank/DDBJ whole genome shotgun (WGS) entry which is preliminary data.</text>
</comment>
<organism evidence="2 3">
    <name type="scientific">Streptantibioticus ferralitis</name>
    <dbReference type="NCBI Taxonomy" id="236510"/>
    <lineage>
        <taxon>Bacteria</taxon>
        <taxon>Bacillati</taxon>
        <taxon>Actinomycetota</taxon>
        <taxon>Actinomycetes</taxon>
        <taxon>Kitasatosporales</taxon>
        <taxon>Streptomycetaceae</taxon>
        <taxon>Streptantibioticus</taxon>
    </lineage>
</organism>
<evidence type="ECO:0000313" key="2">
    <source>
        <dbReference type="EMBL" id="MDF2260932.1"/>
    </source>
</evidence>
<evidence type="ECO:0000256" key="1">
    <source>
        <dbReference type="SAM" id="MobiDB-lite"/>
    </source>
</evidence>
<protein>
    <submittedName>
        <fullName evidence="2">Uncharacterized protein</fullName>
    </submittedName>
</protein>
<proteinExistence type="predicted"/>
<dbReference type="Proteomes" id="UP001220022">
    <property type="component" value="Unassembled WGS sequence"/>
</dbReference>
<evidence type="ECO:0000313" key="3">
    <source>
        <dbReference type="Proteomes" id="UP001220022"/>
    </source>
</evidence>
<gene>
    <name evidence="2" type="ORF">P2L57_36025</name>
</gene>